<dbReference type="Gene3D" id="3.30.470.20">
    <property type="entry name" value="ATP-grasp fold, B domain"/>
    <property type="match status" value="1"/>
</dbReference>
<sequence length="266" mass="30563">MEDQTKSVLVVGFNTRPLALSLKNAGYNVYAVDFFGDLDLYPSLEDSLILIKELETDYKTIKGTYSQLLLEFTLQMLKKYPEIDYLIIGSGLDDAYEERKAIINEIKIENYKIKSLNNDVETIKKARNIEYIHNFLKFHNFNVPLTISYNNFGFYRGKIQFPLILKKSKSAGGLNIYKISTYEELSTLVKNFGSERFNQTDWLIQEYIEGVPVSCTIISNGHECEIITINRQLIGNPLVNPPKEFMYCGNIVPAGLLQRDEKLIIK</sequence>
<dbReference type="InterPro" id="IPR003806">
    <property type="entry name" value="ATP-grasp_PylC-type"/>
</dbReference>
<dbReference type="Pfam" id="PF02655">
    <property type="entry name" value="ATP-grasp_3"/>
    <property type="match status" value="1"/>
</dbReference>
<reference evidence="2" key="1">
    <citation type="journal article" date="2015" name="Nature">
        <title>Complex archaea that bridge the gap between prokaryotes and eukaryotes.</title>
        <authorList>
            <person name="Spang A."/>
            <person name="Saw J.H."/>
            <person name="Jorgensen S.L."/>
            <person name="Zaremba-Niedzwiedzka K."/>
            <person name="Martijn J."/>
            <person name="Lind A.E."/>
            <person name="van Eijk R."/>
            <person name="Schleper C."/>
            <person name="Guy L."/>
            <person name="Ettema T.J."/>
        </authorList>
    </citation>
    <scope>NUCLEOTIDE SEQUENCE</scope>
</reference>
<name>A0A0F9FLR6_9ZZZZ</name>
<dbReference type="EMBL" id="LAZR01023167">
    <property type="protein sequence ID" value="KKL79451.1"/>
    <property type="molecule type" value="Genomic_DNA"/>
</dbReference>
<feature type="domain" description="ATP-grasp fold PylC-type" evidence="1">
    <location>
        <begin position="134"/>
        <end position="256"/>
    </location>
</feature>
<dbReference type="AlphaFoldDB" id="A0A0F9FLR6"/>
<feature type="non-terminal residue" evidence="2">
    <location>
        <position position="266"/>
    </location>
</feature>
<gene>
    <name evidence="2" type="ORF">LCGC14_2014680</name>
</gene>
<evidence type="ECO:0000313" key="2">
    <source>
        <dbReference type="EMBL" id="KKL79451.1"/>
    </source>
</evidence>
<protein>
    <recommendedName>
        <fullName evidence="1">ATP-grasp fold PylC-type domain-containing protein</fullName>
    </recommendedName>
</protein>
<evidence type="ECO:0000259" key="1">
    <source>
        <dbReference type="Pfam" id="PF02655"/>
    </source>
</evidence>
<dbReference type="SUPFAM" id="SSF56059">
    <property type="entry name" value="Glutathione synthetase ATP-binding domain-like"/>
    <property type="match status" value="1"/>
</dbReference>
<organism evidence="2">
    <name type="scientific">marine sediment metagenome</name>
    <dbReference type="NCBI Taxonomy" id="412755"/>
    <lineage>
        <taxon>unclassified sequences</taxon>
        <taxon>metagenomes</taxon>
        <taxon>ecological metagenomes</taxon>
    </lineage>
</organism>
<accession>A0A0F9FLR6</accession>
<dbReference type="GO" id="GO:0005524">
    <property type="term" value="F:ATP binding"/>
    <property type="evidence" value="ECO:0007669"/>
    <property type="project" value="InterPro"/>
</dbReference>
<dbReference type="GO" id="GO:0046872">
    <property type="term" value="F:metal ion binding"/>
    <property type="evidence" value="ECO:0007669"/>
    <property type="project" value="InterPro"/>
</dbReference>
<proteinExistence type="predicted"/>
<comment type="caution">
    <text evidence="2">The sequence shown here is derived from an EMBL/GenBank/DDBJ whole genome shotgun (WGS) entry which is preliminary data.</text>
</comment>